<organism evidence="1">
    <name type="scientific">Thermus caliditerrae</name>
    <dbReference type="NCBI Taxonomy" id="1330700"/>
    <lineage>
        <taxon>Bacteria</taxon>
        <taxon>Thermotogati</taxon>
        <taxon>Deinococcota</taxon>
        <taxon>Deinococci</taxon>
        <taxon>Thermales</taxon>
        <taxon>Thermaceae</taxon>
        <taxon>Thermus</taxon>
    </lineage>
</organism>
<proteinExistence type="predicted"/>
<dbReference type="AlphaFoldDB" id="A0A7C5REE9"/>
<sequence>MGRLNPLPYLALLAACAPMGVAPQPLPYPGGFALGGLVTGRFQGVLPGNPLFLDADGEALYAAYPYQLLVLKEGRLESLPLPGVPRFLRAGARPTVGLEAGVWTPEGPLPYPALDAFWSPEGLYWVDGEGLHRESALLQRGRFRQVVPWPGGAAALGQEAFFFPEGRSIPLPHPVRKAQSGACGVVVLMDGVYLVRPEGAKPLAPAEDFAAWEEQVYLTPGQRVVSCKEVVWP</sequence>
<gene>
    <name evidence="1" type="ORF">ENM28_04160</name>
</gene>
<protein>
    <recommendedName>
        <fullName evidence="2">Lipoprotein</fullName>
    </recommendedName>
</protein>
<name>A0A7C5REE9_9DEIN</name>
<reference evidence="1" key="1">
    <citation type="journal article" date="2020" name="mSystems">
        <title>Genome- and Community-Level Interaction Insights into Carbon Utilization and Element Cycling Functions of Hydrothermarchaeota in Hydrothermal Sediment.</title>
        <authorList>
            <person name="Zhou Z."/>
            <person name="Liu Y."/>
            <person name="Xu W."/>
            <person name="Pan J."/>
            <person name="Luo Z.H."/>
            <person name="Li M."/>
        </authorList>
    </citation>
    <scope>NUCLEOTIDE SEQUENCE [LARGE SCALE GENOMIC DNA]</scope>
    <source>
        <strain evidence="1">SpSt-1071</strain>
    </source>
</reference>
<accession>A0A7C5REE9</accession>
<evidence type="ECO:0008006" key="2">
    <source>
        <dbReference type="Google" id="ProtNLM"/>
    </source>
</evidence>
<dbReference type="PROSITE" id="PS51257">
    <property type="entry name" value="PROKAR_LIPOPROTEIN"/>
    <property type="match status" value="1"/>
</dbReference>
<dbReference type="EMBL" id="DRXE01000161">
    <property type="protein sequence ID" value="HHM67901.1"/>
    <property type="molecule type" value="Genomic_DNA"/>
</dbReference>
<comment type="caution">
    <text evidence="1">The sequence shown here is derived from an EMBL/GenBank/DDBJ whole genome shotgun (WGS) entry which is preliminary data.</text>
</comment>
<evidence type="ECO:0000313" key="1">
    <source>
        <dbReference type="EMBL" id="HHM67901.1"/>
    </source>
</evidence>